<protein>
    <recommendedName>
        <fullName evidence="3">K Homology domain-containing protein</fullName>
    </recommendedName>
</protein>
<dbReference type="InterPro" id="IPR004088">
    <property type="entry name" value="KH_dom_type_1"/>
</dbReference>
<dbReference type="GO" id="GO:0003723">
    <property type="term" value="F:RNA binding"/>
    <property type="evidence" value="ECO:0007669"/>
    <property type="project" value="UniProtKB-UniRule"/>
</dbReference>
<sequence length="202" mass="19913">AAQAKIIVPNTTAGLLIGKGGATVKWIMEQSGAWVQLSQKPEGGGLQERVVTVSGEREQARRAVQLIVQKIQEDPQSGSCLNVSYAGITGPVANANPTGSPYAGPTPGVGQADVLPAALTASLFGHSGLAAAAGVSPFQTAVLPTCFGGTDHLVAISSALSTLAGYGYGLPSSAAAGHPGLTLGLTSPATAAAVAAAQAHAH</sequence>
<dbReference type="Pfam" id="PF00013">
    <property type="entry name" value="KH_1"/>
    <property type="match status" value="1"/>
</dbReference>
<dbReference type="Ensembl" id="ENSPMAT00000010780.1">
    <property type="protein sequence ID" value="ENSPMAP00000010734.1"/>
    <property type="gene ID" value="ENSPMAG00000009765.1"/>
</dbReference>
<dbReference type="SMART" id="SM00322">
    <property type="entry name" value="KH"/>
    <property type="match status" value="1"/>
</dbReference>
<dbReference type="SUPFAM" id="SSF54791">
    <property type="entry name" value="Eukaryotic type KH-domain (KH-domain type I)"/>
    <property type="match status" value="1"/>
</dbReference>
<dbReference type="HOGENOM" id="CLU_1357445_0_0_1"/>
<reference evidence="4" key="1">
    <citation type="submission" date="2025-08" db="UniProtKB">
        <authorList>
            <consortium name="Ensembl"/>
        </authorList>
    </citation>
    <scope>IDENTIFICATION</scope>
</reference>
<dbReference type="InterPro" id="IPR036612">
    <property type="entry name" value="KH_dom_type_1_sf"/>
</dbReference>
<evidence type="ECO:0000256" key="2">
    <source>
        <dbReference type="PROSITE-ProRule" id="PRU00117"/>
    </source>
</evidence>
<dbReference type="InterPro" id="IPR004087">
    <property type="entry name" value="KH_dom"/>
</dbReference>
<reference evidence="4" key="2">
    <citation type="submission" date="2025-09" db="UniProtKB">
        <authorList>
            <consortium name="Ensembl"/>
        </authorList>
    </citation>
    <scope>IDENTIFICATION</scope>
</reference>
<dbReference type="CDD" id="cd22436">
    <property type="entry name" value="KH-I_NOVA_rpt2"/>
    <property type="match status" value="1"/>
</dbReference>
<evidence type="ECO:0000313" key="4">
    <source>
        <dbReference type="Ensembl" id="ENSPMAP00000010734.1"/>
    </source>
</evidence>
<dbReference type="AlphaFoldDB" id="S4RZU3"/>
<evidence type="ECO:0000259" key="3">
    <source>
        <dbReference type="SMART" id="SM00322"/>
    </source>
</evidence>
<keyword evidence="1" id="KW-0677">Repeat</keyword>
<dbReference type="PANTHER" id="PTHR10288">
    <property type="entry name" value="KH DOMAIN CONTAINING RNA BINDING PROTEIN"/>
    <property type="match status" value="1"/>
</dbReference>
<dbReference type="InterPro" id="IPR047276">
    <property type="entry name" value="KH-I_NOVA_rpt2"/>
</dbReference>
<dbReference type="Gene3D" id="3.30.1370.10">
    <property type="entry name" value="K Homology domain, type 1"/>
    <property type="match status" value="1"/>
</dbReference>
<dbReference type="FunFam" id="3.30.1370.10:FF:000022">
    <property type="entry name" value="RNA-binding protein Nova-1 isoform 1"/>
    <property type="match status" value="1"/>
</dbReference>
<keyword evidence="2" id="KW-0694">RNA-binding</keyword>
<proteinExistence type="predicted"/>
<organism evidence="4">
    <name type="scientific">Petromyzon marinus</name>
    <name type="common">Sea lamprey</name>
    <dbReference type="NCBI Taxonomy" id="7757"/>
    <lineage>
        <taxon>Eukaryota</taxon>
        <taxon>Metazoa</taxon>
        <taxon>Chordata</taxon>
        <taxon>Craniata</taxon>
        <taxon>Vertebrata</taxon>
        <taxon>Cyclostomata</taxon>
        <taxon>Hyperoartia</taxon>
        <taxon>Petromyzontiformes</taxon>
        <taxon>Petromyzontidae</taxon>
        <taxon>Petromyzon</taxon>
    </lineage>
</organism>
<accession>S4RZU3</accession>
<dbReference type="PROSITE" id="PS50084">
    <property type="entry name" value="KH_TYPE_1"/>
    <property type="match status" value="1"/>
</dbReference>
<name>S4RZU3_PETMA</name>
<feature type="domain" description="K Homology" evidence="3">
    <location>
        <begin position="1"/>
        <end position="72"/>
    </location>
</feature>
<dbReference type="GeneTree" id="ENSGT00940000155573"/>
<evidence type="ECO:0000256" key="1">
    <source>
        <dbReference type="ARBA" id="ARBA00022737"/>
    </source>
</evidence>